<dbReference type="PANTHER" id="PTHR43562">
    <property type="entry name" value="NAPA-TYPE SODIUM/HYDROGEN ANTIPORTER"/>
    <property type="match status" value="1"/>
</dbReference>
<keyword evidence="5 10" id="KW-1133">Transmembrane helix</keyword>
<feature type="transmembrane region" description="Helical" evidence="10">
    <location>
        <begin position="354"/>
        <end position="375"/>
    </location>
</feature>
<feature type="transmembrane region" description="Helical" evidence="10">
    <location>
        <begin position="182"/>
        <end position="202"/>
    </location>
</feature>
<feature type="transmembrane region" description="Helical" evidence="10">
    <location>
        <begin position="153"/>
        <end position="176"/>
    </location>
</feature>
<dbReference type="GO" id="GO:0015297">
    <property type="term" value="F:antiporter activity"/>
    <property type="evidence" value="ECO:0007669"/>
    <property type="project" value="UniProtKB-KW"/>
</dbReference>
<accession>A0A516TN06</accession>
<evidence type="ECO:0000313" key="13">
    <source>
        <dbReference type="Proteomes" id="UP000315925"/>
    </source>
</evidence>
<keyword evidence="7" id="KW-0406">Ion transport</keyword>
<protein>
    <submittedName>
        <fullName evidence="12">Transporter (CPA2 family)</fullName>
    </submittedName>
</protein>
<dbReference type="Pfam" id="PF00999">
    <property type="entry name" value="Na_H_Exchanger"/>
    <property type="match status" value="1"/>
</dbReference>
<dbReference type="Proteomes" id="UP000315925">
    <property type="component" value="Chromosome"/>
</dbReference>
<dbReference type="PANTHER" id="PTHR43562:SF3">
    <property type="entry name" value="SODIUM ION_PROTON EXCHANGER (EUROFUNG)"/>
    <property type="match status" value="1"/>
</dbReference>
<evidence type="ECO:0000256" key="2">
    <source>
        <dbReference type="ARBA" id="ARBA00022448"/>
    </source>
</evidence>
<evidence type="ECO:0000256" key="4">
    <source>
        <dbReference type="ARBA" id="ARBA00022692"/>
    </source>
</evidence>
<evidence type="ECO:0000256" key="10">
    <source>
        <dbReference type="SAM" id="Phobius"/>
    </source>
</evidence>
<keyword evidence="2" id="KW-0813">Transport</keyword>
<evidence type="ECO:0000256" key="7">
    <source>
        <dbReference type="ARBA" id="ARBA00023065"/>
    </source>
</evidence>
<evidence type="ECO:0000256" key="6">
    <source>
        <dbReference type="ARBA" id="ARBA00023053"/>
    </source>
</evidence>
<dbReference type="InterPro" id="IPR006153">
    <property type="entry name" value="Cation/H_exchanger_TM"/>
</dbReference>
<dbReference type="InterPro" id="IPR038770">
    <property type="entry name" value="Na+/solute_symporter_sf"/>
</dbReference>
<name>A0A516TN06_9BACT</name>
<dbReference type="Gene3D" id="1.20.1530.20">
    <property type="match status" value="1"/>
</dbReference>
<dbReference type="GO" id="GO:0016020">
    <property type="term" value="C:membrane"/>
    <property type="evidence" value="ECO:0007669"/>
    <property type="project" value="UniProtKB-SubCell"/>
</dbReference>
<feature type="transmembrane region" description="Helical" evidence="10">
    <location>
        <begin position="324"/>
        <end position="342"/>
    </location>
</feature>
<gene>
    <name evidence="12" type="ORF">kam1_1403</name>
</gene>
<comment type="subcellular location">
    <subcellularLocation>
        <location evidence="1">Membrane</location>
        <topology evidence="1">Multi-pass membrane protein</topology>
    </subcellularLocation>
</comment>
<keyword evidence="8 10" id="KW-0472">Membrane</keyword>
<proteinExistence type="predicted"/>
<keyword evidence="4 10" id="KW-0812">Transmembrane</keyword>
<evidence type="ECO:0000256" key="1">
    <source>
        <dbReference type="ARBA" id="ARBA00004141"/>
    </source>
</evidence>
<feature type="transmembrane region" description="Helical" evidence="10">
    <location>
        <begin position="214"/>
        <end position="232"/>
    </location>
</feature>
<feature type="transmembrane region" description="Helical" evidence="10">
    <location>
        <begin position="6"/>
        <end position="23"/>
    </location>
</feature>
<feature type="transmembrane region" description="Helical" evidence="10">
    <location>
        <begin position="91"/>
        <end position="114"/>
    </location>
</feature>
<feature type="transmembrane region" description="Helical" evidence="10">
    <location>
        <begin position="120"/>
        <end position="141"/>
    </location>
</feature>
<sequence length="385" mass="42983">MEHTWFLASFWMALAVLAALLALQFRVSAALIEIIIGILGQYLATILFGKTGLNPKEGWITFLAGLGAIMLTFMAGSELDPTSFRKQWKEATFIGLLTFFVPFLSCSFFAHAIFQWNWRASLLGGIALSATSVAVMYTVLLELGLNKTSYGKGLLVACFINDLSSVLLLGFLFAPFGWKTGVLTGTVLICALILPKITPVFLKYYANKPSELEIKYLLFFLFTLGGIAVWAGSEAVLPAYIIGMTLAGSIEQHHDFIKRLRTVTLGMLTPFYFIRAGSFVDLTELTKSFLPVFLFFILQQLSKFISIFPFLVKRKKLQEAAYTTLLMSTGLTFNVICCLYGLSHEIISQKQYSILIPVIITTAIIPTLVANRFFIPWHHLKEKRT</sequence>
<evidence type="ECO:0000256" key="3">
    <source>
        <dbReference type="ARBA" id="ARBA00022449"/>
    </source>
</evidence>
<feature type="transmembrane region" description="Helical" evidence="10">
    <location>
        <begin position="30"/>
        <end position="48"/>
    </location>
</feature>
<evidence type="ECO:0000256" key="5">
    <source>
        <dbReference type="ARBA" id="ARBA00022989"/>
    </source>
</evidence>
<evidence type="ECO:0000256" key="9">
    <source>
        <dbReference type="ARBA" id="ARBA00023201"/>
    </source>
</evidence>
<dbReference type="KEGG" id="mkc:kam1_1403"/>
<dbReference type="GO" id="GO:0006814">
    <property type="term" value="P:sodium ion transport"/>
    <property type="evidence" value="ECO:0007669"/>
    <property type="project" value="UniProtKB-KW"/>
</dbReference>
<keyword evidence="3" id="KW-0050">Antiport</keyword>
<dbReference type="EMBL" id="CP037899">
    <property type="protein sequence ID" value="QDQ42626.1"/>
    <property type="molecule type" value="Genomic_DNA"/>
</dbReference>
<feature type="transmembrane region" description="Helical" evidence="10">
    <location>
        <begin position="60"/>
        <end position="79"/>
    </location>
</feature>
<feature type="transmembrane region" description="Helical" evidence="10">
    <location>
        <begin position="289"/>
        <end position="312"/>
    </location>
</feature>
<organism evidence="12 13">
    <name type="scientific">Methylacidiphilum kamchatkense Kam1</name>
    <dbReference type="NCBI Taxonomy" id="1202785"/>
    <lineage>
        <taxon>Bacteria</taxon>
        <taxon>Pseudomonadati</taxon>
        <taxon>Verrucomicrobiota</taxon>
        <taxon>Methylacidiphilae</taxon>
        <taxon>Methylacidiphilales</taxon>
        <taxon>Methylacidiphilaceae</taxon>
        <taxon>Methylacidiphilum (ex Ratnadevi et al. 2023)</taxon>
    </lineage>
</organism>
<reference evidence="13" key="1">
    <citation type="submission" date="2019-03" db="EMBL/GenBank/DDBJ databases">
        <title>Complete genome of Methylacidiphilum kamchatkense Kam1.</title>
        <authorList>
            <person name="Kruse T."/>
            <person name="Murarilal Ratnadevi C."/>
            <person name="Erikstad H.-A."/>
            <person name="Birkeland N.-K."/>
        </authorList>
    </citation>
    <scope>NUCLEOTIDE SEQUENCE [LARGE SCALE GENOMIC DNA]</scope>
    <source>
        <strain evidence="13">kam1</strain>
    </source>
</reference>
<feature type="domain" description="Cation/H+ exchanger transmembrane" evidence="11">
    <location>
        <begin position="15"/>
        <end position="368"/>
    </location>
</feature>
<evidence type="ECO:0000259" key="11">
    <source>
        <dbReference type="Pfam" id="PF00999"/>
    </source>
</evidence>
<keyword evidence="9" id="KW-0739">Sodium transport</keyword>
<dbReference type="GO" id="GO:1902600">
    <property type="term" value="P:proton transmembrane transport"/>
    <property type="evidence" value="ECO:0007669"/>
    <property type="project" value="InterPro"/>
</dbReference>
<evidence type="ECO:0000256" key="8">
    <source>
        <dbReference type="ARBA" id="ARBA00023136"/>
    </source>
</evidence>
<dbReference type="RefSeq" id="WP_143958323.1">
    <property type="nucleotide sequence ID" value="NZ_CP037899.1"/>
</dbReference>
<evidence type="ECO:0000313" key="12">
    <source>
        <dbReference type="EMBL" id="QDQ42626.1"/>
    </source>
</evidence>
<dbReference type="AlphaFoldDB" id="A0A516TN06"/>
<keyword evidence="6" id="KW-0915">Sodium</keyword>